<dbReference type="Gene3D" id="1.20.1250.10">
    <property type="match status" value="1"/>
</dbReference>
<gene>
    <name evidence="7" type="ORF">DNTS_024960</name>
</gene>
<comment type="similarity">
    <text evidence="2">Belongs to the IL-6 superfamily.</text>
</comment>
<dbReference type="GO" id="GO:0005615">
    <property type="term" value="C:extracellular space"/>
    <property type="evidence" value="ECO:0007669"/>
    <property type="project" value="UniProtKB-KW"/>
</dbReference>
<keyword evidence="4" id="KW-0964">Secreted</keyword>
<dbReference type="SUPFAM" id="SSF47266">
    <property type="entry name" value="4-helical cytokines"/>
    <property type="match status" value="1"/>
</dbReference>
<evidence type="ECO:0000256" key="5">
    <source>
        <dbReference type="SAM" id="MobiDB-lite"/>
    </source>
</evidence>
<reference evidence="7 8" key="1">
    <citation type="journal article" date="2019" name="Sci. Data">
        <title>Hybrid genome assembly and annotation of Danionella translucida.</title>
        <authorList>
            <person name="Kadobianskyi M."/>
            <person name="Schulze L."/>
            <person name="Schuelke M."/>
            <person name="Judkewitz B."/>
        </authorList>
    </citation>
    <scope>NUCLEOTIDE SEQUENCE [LARGE SCALE GENOMIC DNA]</scope>
    <source>
        <strain evidence="7 8">Bolton</strain>
    </source>
</reference>
<feature type="compositionally biased region" description="Low complexity" evidence="5">
    <location>
        <begin position="189"/>
        <end position="208"/>
    </location>
</feature>
<dbReference type="PANTHER" id="PTHR21353">
    <property type="match status" value="1"/>
</dbReference>
<feature type="region of interest" description="Disordered" evidence="5">
    <location>
        <begin position="170"/>
        <end position="224"/>
    </location>
</feature>
<evidence type="ECO:0000256" key="4">
    <source>
        <dbReference type="ARBA" id="ARBA00022525"/>
    </source>
</evidence>
<dbReference type="GO" id="GO:0005125">
    <property type="term" value="F:cytokine activity"/>
    <property type="evidence" value="ECO:0007669"/>
    <property type="project" value="UniProtKB-KW"/>
</dbReference>
<dbReference type="Proteomes" id="UP000316079">
    <property type="component" value="Unassembled WGS sequence"/>
</dbReference>
<name>A0A553MW36_9TELE</name>
<evidence type="ECO:0000313" key="8">
    <source>
        <dbReference type="Proteomes" id="UP000316079"/>
    </source>
</evidence>
<protein>
    <submittedName>
        <fullName evidence="7">Uncharacterized protein</fullName>
    </submittedName>
</protein>
<evidence type="ECO:0000256" key="2">
    <source>
        <dbReference type="ARBA" id="ARBA00007432"/>
    </source>
</evidence>
<keyword evidence="6" id="KW-0732">Signal</keyword>
<organism evidence="7 8">
    <name type="scientific">Danionella cerebrum</name>
    <dbReference type="NCBI Taxonomy" id="2873325"/>
    <lineage>
        <taxon>Eukaryota</taxon>
        <taxon>Metazoa</taxon>
        <taxon>Chordata</taxon>
        <taxon>Craniata</taxon>
        <taxon>Vertebrata</taxon>
        <taxon>Euteleostomi</taxon>
        <taxon>Actinopterygii</taxon>
        <taxon>Neopterygii</taxon>
        <taxon>Teleostei</taxon>
        <taxon>Ostariophysi</taxon>
        <taxon>Cypriniformes</taxon>
        <taxon>Danionidae</taxon>
        <taxon>Danioninae</taxon>
        <taxon>Danionella</taxon>
    </lineage>
</organism>
<dbReference type="OrthoDB" id="9446539at2759"/>
<sequence length="288" mass="32916">MFRWCQTLCILVAFAACASLPVGHRGALSFANSLRLTRTIRTRVQHLLARYNQQLFGDALFEYRELMLRTLPAVSVSYQRWIQMQDFERLDVALQNLHVFWIHLDSQRQQLEREREATKARREQRRDKRGRPQPDLCQSFEVLQVDLRDLMSQVSYQLSSFTSESGSTISQLVSTSSPSPRPSMQPFSTGTTLLQTTTHTNNPDTSTHFTNHSPQTSSSFSRGPTSVMATVEMQPTTVSPGLLSTPRATSAAATSLWVQHLNGYVILRDLERYLRRLARDYTLLQAKY</sequence>
<evidence type="ECO:0000256" key="6">
    <source>
        <dbReference type="SAM" id="SignalP"/>
    </source>
</evidence>
<evidence type="ECO:0000256" key="3">
    <source>
        <dbReference type="ARBA" id="ARBA00022514"/>
    </source>
</evidence>
<keyword evidence="3" id="KW-0202">Cytokine</keyword>
<dbReference type="AlphaFoldDB" id="A0A553MW36"/>
<dbReference type="STRING" id="623744.A0A553MW36"/>
<dbReference type="GO" id="GO:0007166">
    <property type="term" value="P:cell surface receptor signaling pathway"/>
    <property type="evidence" value="ECO:0007669"/>
    <property type="project" value="TreeGrafter"/>
</dbReference>
<comment type="subcellular location">
    <subcellularLocation>
        <location evidence="1">Secreted</location>
    </subcellularLocation>
</comment>
<feature type="region of interest" description="Disordered" evidence="5">
    <location>
        <begin position="113"/>
        <end position="135"/>
    </location>
</feature>
<evidence type="ECO:0000256" key="1">
    <source>
        <dbReference type="ARBA" id="ARBA00004613"/>
    </source>
</evidence>
<feature type="compositionally biased region" description="Polar residues" evidence="5">
    <location>
        <begin position="209"/>
        <end position="224"/>
    </location>
</feature>
<keyword evidence="8" id="KW-1185">Reference proteome</keyword>
<feature type="signal peptide" evidence="6">
    <location>
        <begin position="1"/>
        <end position="19"/>
    </location>
</feature>
<feature type="compositionally biased region" description="Basic and acidic residues" evidence="5">
    <location>
        <begin position="113"/>
        <end position="132"/>
    </location>
</feature>
<accession>A0A553MW36</accession>
<dbReference type="PROSITE" id="PS51257">
    <property type="entry name" value="PROKAR_LIPOPROTEIN"/>
    <property type="match status" value="1"/>
</dbReference>
<comment type="caution">
    <text evidence="7">The sequence shown here is derived from an EMBL/GenBank/DDBJ whole genome shotgun (WGS) entry which is preliminary data.</text>
</comment>
<proteinExistence type="inferred from homology"/>
<dbReference type="PANTHER" id="PTHR21353:SF9">
    <property type="match status" value="1"/>
</dbReference>
<dbReference type="InterPro" id="IPR010681">
    <property type="entry name" value="PRF/CT"/>
</dbReference>
<dbReference type="InterPro" id="IPR009079">
    <property type="entry name" value="4_helix_cytokine-like_core"/>
</dbReference>
<evidence type="ECO:0000313" key="7">
    <source>
        <dbReference type="EMBL" id="TRY57379.1"/>
    </source>
</evidence>
<feature type="chain" id="PRO_5021778412" evidence="6">
    <location>
        <begin position="20"/>
        <end position="288"/>
    </location>
</feature>
<dbReference type="EMBL" id="SRMA01027241">
    <property type="protein sequence ID" value="TRY57379.1"/>
    <property type="molecule type" value="Genomic_DNA"/>
</dbReference>